<evidence type="ECO:0000256" key="5">
    <source>
        <dbReference type="ARBA" id="ARBA00023070"/>
    </source>
</evidence>
<protein>
    <recommendedName>
        <fullName evidence="4">Tryptophan 2-monooxygenase</fullName>
        <ecNumber evidence="3">1.13.12.3</ecNumber>
    </recommendedName>
</protein>
<feature type="domain" description="Amine oxidase" evidence="9">
    <location>
        <begin position="194"/>
        <end position="435"/>
    </location>
</feature>
<dbReference type="Pfam" id="PF13450">
    <property type="entry name" value="NAD_binding_8"/>
    <property type="match status" value="1"/>
</dbReference>
<reference evidence="10 11" key="1">
    <citation type="submission" date="2018-09" db="EMBL/GenBank/DDBJ databases">
        <title>Draft genome sequence of Rhodopseudomonas palustris 2.1.18.</title>
        <authorList>
            <person name="Robertson S.L."/>
            <person name="Meyer T.E."/>
            <person name="Kyndt J.A."/>
        </authorList>
    </citation>
    <scope>NUCLEOTIDE SEQUENCE [LARGE SCALE GENOMIC DNA]</scope>
    <source>
        <strain evidence="10 11">2.1.18</strain>
    </source>
</reference>
<dbReference type="Pfam" id="PF01593">
    <property type="entry name" value="Amino_oxidase"/>
    <property type="match status" value="1"/>
</dbReference>
<evidence type="ECO:0000259" key="9">
    <source>
        <dbReference type="Pfam" id="PF01593"/>
    </source>
</evidence>
<organism evidence="10 11">
    <name type="scientific">Rhodopseudomonas palustris</name>
    <dbReference type="NCBI Taxonomy" id="1076"/>
    <lineage>
        <taxon>Bacteria</taxon>
        <taxon>Pseudomonadati</taxon>
        <taxon>Pseudomonadota</taxon>
        <taxon>Alphaproteobacteria</taxon>
        <taxon>Hyphomicrobiales</taxon>
        <taxon>Nitrobacteraceae</taxon>
        <taxon>Rhodopseudomonas</taxon>
    </lineage>
</organism>
<feature type="compositionally biased region" description="Basic residues" evidence="7">
    <location>
        <begin position="453"/>
        <end position="465"/>
    </location>
</feature>
<dbReference type="GO" id="GO:0009851">
    <property type="term" value="P:auxin biosynthetic process"/>
    <property type="evidence" value="ECO:0007669"/>
    <property type="project" value="UniProtKB-KW"/>
</dbReference>
<evidence type="ECO:0000313" key="10">
    <source>
        <dbReference type="EMBL" id="RJF76077.1"/>
    </source>
</evidence>
<evidence type="ECO:0000256" key="8">
    <source>
        <dbReference type="SAM" id="SignalP"/>
    </source>
</evidence>
<comment type="catalytic activity">
    <reaction evidence="6">
        <text>L-tryptophan + O2 = indole-3-acetamide + CO2 + H2O</text>
        <dbReference type="Rhea" id="RHEA:16165"/>
        <dbReference type="ChEBI" id="CHEBI:15377"/>
        <dbReference type="ChEBI" id="CHEBI:15379"/>
        <dbReference type="ChEBI" id="CHEBI:16031"/>
        <dbReference type="ChEBI" id="CHEBI:16526"/>
        <dbReference type="ChEBI" id="CHEBI:57912"/>
        <dbReference type="EC" id="1.13.12.3"/>
    </reaction>
</comment>
<dbReference type="PRINTS" id="PR00411">
    <property type="entry name" value="PNDRDTASEI"/>
</dbReference>
<dbReference type="GO" id="GO:0050361">
    <property type="term" value="F:tryptophan 2-monooxygenase activity"/>
    <property type="evidence" value="ECO:0007669"/>
    <property type="project" value="UniProtKB-EC"/>
</dbReference>
<comment type="pathway">
    <text evidence="1">Plant hormone metabolism; auxin biosynthesis.</text>
</comment>
<dbReference type="PROSITE" id="PS51318">
    <property type="entry name" value="TAT"/>
    <property type="match status" value="1"/>
</dbReference>
<feature type="chain" id="PRO_5019177963" description="Tryptophan 2-monooxygenase" evidence="8">
    <location>
        <begin position="28"/>
        <end position="481"/>
    </location>
</feature>
<dbReference type="EC" id="1.13.12.3" evidence="3"/>
<evidence type="ECO:0000313" key="11">
    <source>
        <dbReference type="Proteomes" id="UP000285523"/>
    </source>
</evidence>
<name>A0A418VIV4_RHOPL</name>
<dbReference type="PANTHER" id="PTHR10742">
    <property type="entry name" value="FLAVIN MONOAMINE OXIDASE"/>
    <property type="match status" value="1"/>
</dbReference>
<dbReference type="EMBL" id="QYYD01000006">
    <property type="protein sequence ID" value="RJF76077.1"/>
    <property type="molecule type" value="Genomic_DNA"/>
</dbReference>
<feature type="signal peptide" evidence="8">
    <location>
        <begin position="1"/>
        <end position="27"/>
    </location>
</feature>
<gene>
    <name evidence="10" type="ORF">D4Q52_07930</name>
</gene>
<evidence type="ECO:0000256" key="4">
    <source>
        <dbReference type="ARBA" id="ARBA00017871"/>
    </source>
</evidence>
<dbReference type="InterPro" id="IPR036188">
    <property type="entry name" value="FAD/NAD-bd_sf"/>
</dbReference>
<evidence type="ECO:0000256" key="6">
    <source>
        <dbReference type="ARBA" id="ARBA00047321"/>
    </source>
</evidence>
<dbReference type="SUPFAM" id="SSF54373">
    <property type="entry name" value="FAD-linked reductases, C-terminal domain"/>
    <property type="match status" value="1"/>
</dbReference>
<keyword evidence="8" id="KW-0732">Signal</keyword>
<comment type="similarity">
    <text evidence="2">Belongs to the tryptophan 2-monooxygenase family.</text>
</comment>
<dbReference type="AlphaFoldDB" id="A0A418VIV4"/>
<dbReference type="PANTHER" id="PTHR10742:SF410">
    <property type="entry name" value="LYSINE-SPECIFIC HISTONE DEMETHYLASE 2"/>
    <property type="match status" value="1"/>
</dbReference>
<evidence type="ECO:0000256" key="1">
    <source>
        <dbReference type="ARBA" id="ARBA00004814"/>
    </source>
</evidence>
<dbReference type="Gene3D" id="3.50.50.60">
    <property type="entry name" value="FAD/NAD(P)-binding domain"/>
    <property type="match status" value="1"/>
</dbReference>
<dbReference type="SUPFAM" id="SSF51905">
    <property type="entry name" value="FAD/NAD(P)-binding domain"/>
    <property type="match status" value="1"/>
</dbReference>
<feature type="compositionally biased region" description="Basic and acidic residues" evidence="7">
    <location>
        <begin position="437"/>
        <end position="452"/>
    </location>
</feature>
<comment type="caution">
    <text evidence="10">The sequence shown here is derived from an EMBL/GenBank/DDBJ whole genome shotgun (WGS) entry which is preliminary data.</text>
</comment>
<keyword evidence="5" id="KW-0073">Auxin biosynthesis</keyword>
<sequence length="481" mass="50669">MTMSRRRFLTASAGLTLLPAFATRASAALPREVDVVVVGAGAAGIAAARRIVAAGRKVLVVEAAARPGGRCVTDTDSFAAPFDRGARFLYNPDTNPVARQARSVGIDIVPAPPGQRIRIGRRNARARETEDYLATLVRASRAIDEAGRGKVDVACAAALPKDLGEWGPTIDFVLGPYASGTDLKDLSALDESRAPDRNVLAGARQGLGTLLARLAAPLPLLTSTPVSRIVWNGRDTGVETAAGRVAAKAVILTVSTNVLGSGAIKFSPELPKRQLDAAGKLGLGSTDRIALQFKGNPLGLSRDELLIEQSSGPRTAALYANIAGSSLCTVDVAGGFGRELSAQGDAAMQAFALEWLGKLFGSEITKAVERQAVTRWNANPYVLGAMSAAAPGAQPMRKVLGEPLGNLLIAGEATSEDFWGTVQGAWDSGERAADIALKRLGPVKEPEAEKPARKQPKQRRERKRQPERPPATASGTPSWWR</sequence>
<dbReference type="OrthoDB" id="9790035at2"/>
<dbReference type="Proteomes" id="UP000285523">
    <property type="component" value="Unassembled WGS sequence"/>
</dbReference>
<dbReference type="InterPro" id="IPR050281">
    <property type="entry name" value="Flavin_monoamine_oxidase"/>
</dbReference>
<dbReference type="RefSeq" id="WP_119856001.1">
    <property type="nucleotide sequence ID" value="NZ_QYYD01000006.1"/>
</dbReference>
<accession>A0A418VIV4</accession>
<dbReference type="InterPro" id="IPR002937">
    <property type="entry name" value="Amino_oxidase"/>
</dbReference>
<feature type="region of interest" description="Disordered" evidence="7">
    <location>
        <begin position="437"/>
        <end position="481"/>
    </location>
</feature>
<evidence type="ECO:0000256" key="2">
    <source>
        <dbReference type="ARBA" id="ARBA00005833"/>
    </source>
</evidence>
<dbReference type="InterPro" id="IPR006311">
    <property type="entry name" value="TAT_signal"/>
</dbReference>
<evidence type="ECO:0000256" key="3">
    <source>
        <dbReference type="ARBA" id="ARBA00012535"/>
    </source>
</evidence>
<evidence type="ECO:0000256" key="7">
    <source>
        <dbReference type="SAM" id="MobiDB-lite"/>
    </source>
</evidence>
<proteinExistence type="inferred from homology"/>